<comment type="cofactor">
    <cofactor evidence="4">
        <name>Mg(2+)</name>
        <dbReference type="ChEBI" id="CHEBI:18420"/>
    </cofactor>
    <text evidence="4">Divalent metal ions. Mg(2+) is the most effective.</text>
</comment>
<dbReference type="NCBIfam" id="TIGR01452">
    <property type="entry name" value="PGP_euk"/>
    <property type="match status" value="1"/>
</dbReference>
<evidence type="ECO:0000256" key="2">
    <source>
        <dbReference type="PIRSR" id="PIRSR000915-1"/>
    </source>
</evidence>
<feature type="binding site" evidence="4">
    <location>
        <position position="42"/>
    </location>
    <ligand>
        <name>Mg(2+)</name>
        <dbReference type="ChEBI" id="CHEBI:18420"/>
    </ligand>
</feature>
<dbReference type="SUPFAM" id="SSF56784">
    <property type="entry name" value="HAD-like"/>
    <property type="match status" value="1"/>
</dbReference>
<evidence type="ECO:0000313" key="5">
    <source>
        <dbReference type="EMBL" id="RNA37421.1"/>
    </source>
</evidence>
<dbReference type="Gene3D" id="3.40.50.1000">
    <property type="entry name" value="HAD superfamily/HAD-like"/>
    <property type="match status" value="2"/>
</dbReference>
<evidence type="ECO:0000256" key="4">
    <source>
        <dbReference type="PIRSR" id="PIRSR000915-3"/>
    </source>
</evidence>
<dbReference type="InterPro" id="IPR006349">
    <property type="entry name" value="PGP_euk"/>
</dbReference>
<dbReference type="PIRSF" id="PIRSF000915">
    <property type="entry name" value="PGP-type_phosphatase"/>
    <property type="match status" value="1"/>
</dbReference>
<dbReference type="GO" id="GO:0046872">
    <property type="term" value="F:metal ion binding"/>
    <property type="evidence" value="ECO:0007669"/>
    <property type="project" value="UniProtKB-KW"/>
</dbReference>
<dbReference type="PANTHER" id="PTHR19288:SF93">
    <property type="entry name" value="FI11325P-RELATED"/>
    <property type="match status" value="1"/>
</dbReference>
<comment type="caution">
    <text evidence="5">The sequence shown here is derived from an EMBL/GenBank/DDBJ whole genome shotgun (WGS) entry which is preliminary data.</text>
</comment>
<sequence length="340" mass="38534">MRNVWKNFTHFTRPRMPFKQPNCLTQEYATRLIQNVDNFLFDCDGVIWNWPKPIEGAVAFINKLKELKKKCFFITNNSTKTREMVMDLLVKIGISNVVLDDIVCTSWILAQYLKSIDFKDKVYVIGSGAIATELEKESIKHIGIGPNHEQIPDPGKFDYASLIKLDPEVKCVVVAFDHYFNYPKMVIGTSYARRKDCLFIATNDDAQFPTGTSHVIIPGTGSFVNAMKTSVGKNPIILGKPHRTMWEVLEKVHKLDSNRSIIIGDRLDTDIALAANCSLGYSLAVLSGVTDEEMIQDYAKSLESEKLSNDEAKCVPDFYAENLGTFEKFIREHIQFMAEI</sequence>
<dbReference type="EMBL" id="REGN01001046">
    <property type="protein sequence ID" value="RNA37421.1"/>
    <property type="molecule type" value="Genomic_DNA"/>
</dbReference>
<dbReference type="InterPro" id="IPR006357">
    <property type="entry name" value="HAD-SF_hydro_IIA"/>
</dbReference>
<dbReference type="AlphaFoldDB" id="A0A3M7SNJ8"/>
<keyword evidence="6" id="KW-1185">Reference proteome</keyword>
<evidence type="ECO:0000313" key="6">
    <source>
        <dbReference type="Proteomes" id="UP000276133"/>
    </source>
</evidence>
<keyword evidence="1 5" id="KW-0378">Hydrolase</keyword>
<accession>A0A3M7SNJ8</accession>
<reference evidence="5 6" key="1">
    <citation type="journal article" date="2018" name="Sci. Rep.">
        <title>Genomic signatures of local adaptation to the degree of environmental predictability in rotifers.</title>
        <authorList>
            <person name="Franch-Gras L."/>
            <person name="Hahn C."/>
            <person name="Garcia-Roger E.M."/>
            <person name="Carmona M.J."/>
            <person name="Serra M."/>
            <person name="Gomez A."/>
        </authorList>
    </citation>
    <scope>NUCLEOTIDE SEQUENCE [LARGE SCALE GENOMIC DNA]</scope>
    <source>
        <strain evidence="5">HYR1</strain>
    </source>
</reference>
<gene>
    <name evidence="5" type="ORF">BpHYR1_015818</name>
</gene>
<dbReference type="Proteomes" id="UP000276133">
    <property type="component" value="Unassembled WGS sequence"/>
</dbReference>
<feature type="binding site" evidence="4">
    <location>
        <position position="44"/>
    </location>
    <ligand>
        <name>Mg(2+)</name>
        <dbReference type="ChEBI" id="CHEBI:18420"/>
    </ligand>
</feature>
<dbReference type="PANTHER" id="PTHR19288">
    <property type="entry name" value="4-NITROPHENYLPHOSPHATASE-RELATED"/>
    <property type="match status" value="1"/>
</dbReference>
<dbReference type="NCBIfam" id="TIGR01460">
    <property type="entry name" value="HAD-SF-IIA"/>
    <property type="match status" value="1"/>
</dbReference>
<feature type="binding site" evidence="3">
    <location>
        <position position="240"/>
    </location>
    <ligand>
        <name>substrate</name>
    </ligand>
</feature>
<name>A0A3M7SNJ8_BRAPC</name>
<evidence type="ECO:0000256" key="1">
    <source>
        <dbReference type="ARBA" id="ARBA00022801"/>
    </source>
</evidence>
<proteinExistence type="predicted"/>
<dbReference type="Pfam" id="PF13242">
    <property type="entry name" value="Hydrolase_like"/>
    <property type="match status" value="1"/>
</dbReference>
<dbReference type="EC" id="3.1.3.41" evidence="5"/>
<feature type="binding site" evidence="4">
    <location>
        <position position="265"/>
    </location>
    <ligand>
        <name>Mg(2+)</name>
        <dbReference type="ChEBI" id="CHEBI:18420"/>
    </ligand>
</feature>
<protein>
    <submittedName>
        <fullName evidence="5">Phosphoglycolate phosphatase-like isoform X1</fullName>
        <ecNumber evidence="5">3.1.3.41</ecNumber>
    </submittedName>
</protein>
<dbReference type="GO" id="GO:0016791">
    <property type="term" value="F:phosphatase activity"/>
    <property type="evidence" value="ECO:0007669"/>
    <property type="project" value="InterPro"/>
</dbReference>
<evidence type="ECO:0000256" key="3">
    <source>
        <dbReference type="PIRSR" id="PIRSR000915-2"/>
    </source>
</evidence>
<feature type="active site" description="Proton donor" evidence="2">
    <location>
        <position position="44"/>
    </location>
</feature>
<dbReference type="GO" id="GO:0005737">
    <property type="term" value="C:cytoplasm"/>
    <property type="evidence" value="ECO:0007669"/>
    <property type="project" value="TreeGrafter"/>
</dbReference>
<keyword evidence="4" id="KW-0460">Magnesium</keyword>
<dbReference type="InterPro" id="IPR023214">
    <property type="entry name" value="HAD_sf"/>
</dbReference>
<dbReference type="STRING" id="10195.A0A3M7SNJ8"/>
<keyword evidence="4" id="KW-0479">Metal-binding</keyword>
<organism evidence="5 6">
    <name type="scientific">Brachionus plicatilis</name>
    <name type="common">Marine rotifer</name>
    <name type="synonym">Brachionus muelleri</name>
    <dbReference type="NCBI Taxonomy" id="10195"/>
    <lineage>
        <taxon>Eukaryota</taxon>
        <taxon>Metazoa</taxon>
        <taxon>Spiralia</taxon>
        <taxon>Gnathifera</taxon>
        <taxon>Rotifera</taxon>
        <taxon>Eurotatoria</taxon>
        <taxon>Monogononta</taxon>
        <taxon>Pseudotrocha</taxon>
        <taxon>Ploima</taxon>
        <taxon>Brachionidae</taxon>
        <taxon>Brachionus</taxon>
    </lineage>
</organism>
<dbReference type="Pfam" id="PF13344">
    <property type="entry name" value="Hydrolase_6"/>
    <property type="match status" value="1"/>
</dbReference>
<dbReference type="OrthoDB" id="413953at2759"/>
<feature type="active site" description="Nucleophile" evidence="2">
    <location>
        <position position="42"/>
    </location>
</feature>
<dbReference type="InterPro" id="IPR036412">
    <property type="entry name" value="HAD-like_sf"/>
</dbReference>